<dbReference type="Gene3D" id="1.10.510.10">
    <property type="entry name" value="Transferase(Phosphotransferase) domain 1"/>
    <property type="match status" value="1"/>
</dbReference>
<comment type="caution">
    <text evidence="1">The sequence shown here is derived from an EMBL/GenBank/DDBJ whole genome shotgun (WGS) entry which is preliminary data.</text>
</comment>
<proteinExistence type="predicted"/>
<dbReference type="OrthoDB" id="2687876at2759"/>
<dbReference type="STRING" id="1392250.A0A2I2GI20"/>
<reference evidence="1 2" key="1">
    <citation type="submission" date="2016-12" db="EMBL/GenBank/DDBJ databases">
        <title>The genomes of Aspergillus section Nigri reveals drivers in fungal speciation.</title>
        <authorList>
            <consortium name="DOE Joint Genome Institute"/>
            <person name="Vesth T.C."/>
            <person name="Nybo J."/>
            <person name="Theobald S."/>
            <person name="Brandl J."/>
            <person name="Frisvad J.C."/>
            <person name="Nielsen K.F."/>
            <person name="Lyhne E.K."/>
            <person name="Kogle M.E."/>
            <person name="Kuo A."/>
            <person name="Riley R."/>
            <person name="Clum A."/>
            <person name="Nolan M."/>
            <person name="Lipzen A."/>
            <person name="Salamov A."/>
            <person name="Henrissat B."/>
            <person name="Wiebenga A."/>
            <person name="De Vries R.P."/>
            <person name="Grigoriev I.V."/>
            <person name="Mortensen U.H."/>
            <person name="Andersen M.R."/>
            <person name="Baker S.E."/>
        </authorList>
    </citation>
    <scope>NUCLEOTIDE SEQUENCE [LARGE SCALE GENOMIC DNA]</scope>
    <source>
        <strain evidence="1 2">IBT 23096</strain>
    </source>
</reference>
<dbReference type="SUPFAM" id="SSF56112">
    <property type="entry name" value="Protein kinase-like (PK-like)"/>
    <property type="match status" value="1"/>
</dbReference>
<dbReference type="Proteomes" id="UP000234275">
    <property type="component" value="Unassembled WGS sequence"/>
</dbReference>
<dbReference type="GeneID" id="36551635"/>
<evidence type="ECO:0000313" key="2">
    <source>
        <dbReference type="Proteomes" id="UP000234275"/>
    </source>
</evidence>
<name>A0A2I2GI20_9EURO</name>
<evidence type="ECO:0000313" key="1">
    <source>
        <dbReference type="EMBL" id="PLB52525.1"/>
    </source>
</evidence>
<dbReference type="AlphaFoldDB" id="A0A2I2GI20"/>
<dbReference type="EMBL" id="MSFO01000002">
    <property type="protein sequence ID" value="PLB52525.1"/>
    <property type="molecule type" value="Genomic_DNA"/>
</dbReference>
<dbReference type="VEuPathDB" id="FungiDB:P170DRAFT_352716"/>
<dbReference type="InterPro" id="IPR011009">
    <property type="entry name" value="Kinase-like_dom_sf"/>
</dbReference>
<dbReference type="RefSeq" id="XP_024707827.1">
    <property type="nucleotide sequence ID" value="XM_024843935.1"/>
</dbReference>
<accession>A0A2I2GI20</accession>
<organism evidence="1 2">
    <name type="scientific">Aspergillus steynii IBT 23096</name>
    <dbReference type="NCBI Taxonomy" id="1392250"/>
    <lineage>
        <taxon>Eukaryota</taxon>
        <taxon>Fungi</taxon>
        <taxon>Dikarya</taxon>
        <taxon>Ascomycota</taxon>
        <taxon>Pezizomycotina</taxon>
        <taxon>Eurotiomycetes</taxon>
        <taxon>Eurotiomycetidae</taxon>
        <taxon>Eurotiales</taxon>
        <taxon>Aspergillaceae</taxon>
        <taxon>Aspergillus</taxon>
        <taxon>Aspergillus subgen. Circumdati</taxon>
    </lineage>
</organism>
<gene>
    <name evidence="1" type="ORF">P170DRAFT_352716</name>
</gene>
<evidence type="ECO:0008006" key="3">
    <source>
        <dbReference type="Google" id="ProtNLM"/>
    </source>
</evidence>
<keyword evidence="2" id="KW-1185">Reference proteome</keyword>
<feature type="non-terminal residue" evidence="1">
    <location>
        <position position="1"/>
    </location>
</feature>
<sequence length="218" mass="24043">SLPDLPSDDTWNMARISRDPSTGALATKLERKKLPAVEDTWHPKSIDYLSLSRVKQLTANTFEATCSDQDLVTGTGIGTDTVIAKIARFYCEIPRMAQETRIYKSLEGTGLAPRFLAHVHEHGRVIGILLEKLGGREAGIEDLMVCQSALGRLHDIGICHGDVNRYNFIVQGNTARLVDFERSHICPDAASLEDEMESLDDQLRESTGRGGGFRFAEG</sequence>
<protein>
    <recommendedName>
        <fullName evidence="3">Alpha-galactosidase A</fullName>
    </recommendedName>
</protein>